<comment type="caution">
    <text evidence="2">The sequence shown here is derived from an EMBL/GenBank/DDBJ whole genome shotgun (WGS) entry which is preliminary data.</text>
</comment>
<reference evidence="3" key="1">
    <citation type="journal article" date="2014" name="Genome Announc.">
        <title>Genome sequence and annotation of Acremonium chrysogenum, producer of the beta-lactam antibiotic cephalosporin C.</title>
        <authorList>
            <person name="Terfehr D."/>
            <person name="Dahlmann T.A."/>
            <person name="Specht T."/>
            <person name="Zadra I."/>
            <person name="Kuernsteiner H."/>
            <person name="Kueck U."/>
        </authorList>
    </citation>
    <scope>NUCLEOTIDE SEQUENCE [LARGE SCALE GENOMIC DNA]</scope>
    <source>
        <strain evidence="3">ATCC 11550 / CBS 779.69 / DSM 880 / IAM 14645 / JCM 23072 / IMI 49137</strain>
    </source>
</reference>
<feature type="region of interest" description="Disordered" evidence="1">
    <location>
        <begin position="56"/>
        <end position="77"/>
    </location>
</feature>
<evidence type="ECO:0000313" key="3">
    <source>
        <dbReference type="Proteomes" id="UP000029964"/>
    </source>
</evidence>
<accession>A0A086T0T7</accession>
<proteinExistence type="predicted"/>
<sequence length="77" mass="8228">MTGLTSSARPGANGIIRGGLHNPKTKSTMPQATAFRSLGRIQRLYLIRIWGRDGGEWEGPGCQDANPLASEAPNPEP</sequence>
<dbReference type="HOGENOM" id="CLU_2637499_0_0_1"/>
<dbReference type="Proteomes" id="UP000029964">
    <property type="component" value="Unassembled WGS sequence"/>
</dbReference>
<evidence type="ECO:0000256" key="1">
    <source>
        <dbReference type="SAM" id="MobiDB-lite"/>
    </source>
</evidence>
<evidence type="ECO:0000313" key="2">
    <source>
        <dbReference type="EMBL" id="KFH42969.1"/>
    </source>
</evidence>
<keyword evidence="3" id="KW-1185">Reference proteome</keyword>
<protein>
    <submittedName>
        <fullName evidence="2">Uncharacterized protein</fullName>
    </submittedName>
</protein>
<dbReference type="AlphaFoldDB" id="A0A086T0T7"/>
<feature type="region of interest" description="Disordered" evidence="1">
    <location>
        <begin position="1"/>
        <end position="31"/>
    </location>
</feature>
<organism evidence="2 3">
    <name type="scientific">Hapsidospora chrysogenum (strain ATCC 11550 / CBS 779.69 / DSM 880 / IAM 14645 / JCM 23072 / IMI 49137)</name>
    <name type="common">Acremonium chrysogenum</name>
    <dbReference type="NCBI Taxonomy" id="857340"/>
    <lineage>
        <taxon>Eukaryota</taxon>
        <taxon>Fungi</taxon>
        <taxon>Dikarya</taxon>
        <taxon>Ascomycota</taxon>
        <taxon>Pezizomycotina</taxon>
        <taxon>Sordariomycetes</taxon>
        <taxon>Hypocreomycetidae</taxon>
        <taxon>Hypocreales</taxon>
        <taxon>Bionectriaceae</taxon>
        <taxon>Hapsidospora</taxon>
    </lineage>
</organism>
<name>A0A086T0T7_HAPC1</name>
<dbReference type="EMBL" id="JPKY01000080">
    <property type="protein sequence ID" value="KFH42969.1"/>
    <property type="molecule type" value="Genomic_DNA"/>
</dbReference>
<gene>
    <name evidence="2" type="ORF">ACRE_062940</name>
</gene>